<evidence type="ECO:0000313" key="2">
    <source>
        <dbReference type="EMBL" id="AOZ49381.1"/>
    </source>
</evidence>
<dbReference type="Pfam" id="PF24801">
    <property type="entry name" value="FNIII-A_GpJ"/>
    <property type="match status" value="1"/>
</dbReference>
<dbReference type="InterPro" id="IPR055385">
    <property type="entry name" value="GpJ_HDII-ins2"/>
</dbReference>
<dbReference type="Pfam" id="PF09327">
    <property type="entry name" value="Phage_Tail_Tip"/>
    <property type="match status" value="1"/>
</dbReference>
<dbReference type="EMBL" id="CP017707">
    <property type="protein sequence ID" value="AOZ49381.1"/>
    <property type="molecule type" value="Genomic_DNA"/>
</dbReference>
<dbReference type="Pfam" id="PF13550">
    <property type="entry name" value="Phage-tail_3"/>
    <property type="match status" value="1"/>
</dbReference>
<dbReference type="InterPro" id="IPR013783">
    <property type="entry name" value="Ig-like_fold"/>
</dbReference>
<dbReference type="STRING" id="1108595.BKX93_04790"/>
<organism evidence="2 3">
    <name type="scientific">Chromobacterium vaccinii</name>
    <dbReference type="NCBI Taxonomy" id="1108595"/>
    <lineage>
        <taxon>Bacteria</taxon>
        <taxon>Pseudomonadati</taxon>
        <taxon>Pseudomonadota</taxon>
        <taxon>Betaproteobacteria</taxon>
        <taxon>Neisseriales</taxon>
        <taxon>Chromobacteriaceae</taxon>
        <taxon>Chromobacterium</taxon>
    </lineage>
</organism>
<dbReference type="PANTHER" id="PTHR36251:SF2">
    <property type="entry name" value="GIFSY-2 PROPHAGE HOST SPECIFICITY PROTEIN J, PHAGE LAMBDA"/>
    <property type="match status" value="1"/>
</dbReference>
<dbReference type="CDD" id="cd00063">
    <property type="entry name" value="FN3"/>
    <property type="match status" value="1"/>
</dbReference>
<evidence type="ECO:0000313" key="3">
    <source>
        <dbReference type="Proteomes" id="UP000178776"/>
    </source>
</evidence>
<gene>
    <name evidence="2" type="ORF">BKX93_04790</name>
</gene>
<dbReference type="InterPro" id="IPR003961">
    <property type="entry name" value="FN3_dom"/>
</dbReference>
<dbReference type="RefSeq" id="WP_070978949.1">
    <property type="nucleotide sequence ID" value="NZ_CP017707.1"/>
</dbReference>
<dbReference type="PROSITE" id="PS50853">
    <property type="entry name" value="FN3"/>
    <property type="match status" value="1"/>
</dbReference>
<dbReference type="InterPro" id="IPR032876">
    <property type="entry name" value="J_dom"/>
</dbReference>
<feature type="domain" description="Fibronectin type-III" evidence="1">
    <location>
        <begin position="722"/>
        <end position="817"/>
    </location>
</feature>
<name>A0A1D9LDN4_9NEIS</name>
<sequence>MEIIGAGGGGPKEPRRPVEALDSLQSLATARVLMLVGLGEMGGLVEGDKSIFFGGVPLDNSDGTRNFERVRVEHRVGTAAQTPMAGFDEIETEYAVGVEVKAGDKAGISRNIDNLDAAAIRVTVSVRGLMSINDDGDTNPSRVDLAVDVCQPGGAWQQVRNIGIEGKTRSNYQRSVRVDLPGRGPWQVRVRRLTPDSTSQKLINATAWDSYTVLQPLQLSYPGYALLGVTFDARQFSALPEITSEWNLSVLQVPSNYDPAAGTYSGAWDGTFKPAHSSNPAWCLYTFATDERFNICLPADGAWKWDLYRIGQWCDQLVSDGAGGMRRRFEMNGYHGDGADAWKALQDMASVFCGKVIPSAGGIRVVADIPGDTPGKHFAPANVLDGRFTYTSTEQSDRYTVASVSFVDPADGWKRSIEYVEEAEGLARYGYQPAEVVAVGCTSRAQAQQLGRYILETAQTETELVNFGAGLYAADLLPGELFTVFDPTVAGRRMGGRLLAVKGKTVTLDAPVMLDAGIAYSLECPMPDGQLIQRGVVVKAGETDRLQLVAPFPAQPVEGTTWALIGTNLQPTIWRCVSKREREPGIYEISGLQHNPNKWAAIEQGLYIEQPPTSTLPDPSQIPPVGAVALREVSYLTGDGRRAVRLEVDWPAVNHPYLRGYVVAYREENGNWRELPEQSANHAELEGLLPGVWQVRVSSVSATGLRSIPALGKVNARGHTTPPPMPALSAVGGPMQISLTWRYPAGVPELIGAELFYSTDANDGNPTPLCDRAYPANSFTHQGVGLGVHYYYWLQVTDGWGNVSPRARADAATIRDPSLLLQQLQGGISGSELADELRKPIEKAANITAEVDHAAKLAESAIDAAMQSVLTSDQLGDTQARHRALAKQELKTTATALRQEATARLELSAKLDDARADLVQEQTARAEADNAIASDVKTLASRTQSDFAAVRQELKTATGPDGSLAQRLDQLTAKHEAAQKTTQAGLLQEQTARATADDSLAADIKTLSSKTDSGLATVRQELQTATGASGALAKRLDQLTAKHEAAQQTTQAGLLQEQTARAKADDAMAADIKTLSSKTDSGLATVRQELQAATGSSGSLAQRLDQMSTRVGDNEATITQQAKSVDGLMGKWSVQITRTANGKTFASGLALNNGANGSEFAVLADKFYVAQPDGEGVRQVFTVGSVGGRSAVGIAGDLILDGTMSASKISAGEVRAEVALYAASIRGGNMNMGGGRFSVDNGGNVSIRSGDGGARTEISNRVIRVFDENGVERVKIGDLSA</sequence>
<reference evidence="2 3" key="1">
    <citation type="submission" date="2016-10" db="EMBL/GenBank/DDBJ databases">
        <title>Chromobacterium muskegensis sp. nov., an insecticidal bacterium isolated from Sphagnum bogs.</title>
        <authorList>
            <person name="Sparks M.E."/>
            <person name="Blackburn M.B."/>
            <person name="Gundersen-Rindal D.E."/>
            <person name="Mitchell A."/>
            <person name="Farrar R."/>
            <person name="Kuhar D."/>
        </authorList>
    </citation>
    <scope>NUCLEOTIDE SEQUENCE [LARGE SCALE GENOMIC DNA]</scope>
    <source>
        <strain evidence="2 3">21-1</strain>
    </source>
</reference>
<dbReference type="PANTHER" id="PTHR36251">
    <property type="entry name" value="FELS-1 PROPHAGE HOST SPECIFICITY PROTEIN-RELATED"/>
    <property type="match status" value="1"/>
</dbReference>
<dbReference type="GeneID" id="68840526"/>
<dbReference type="KEGG" id="cvc:BKX93_04790"/>
<evidence type="ECO:0000259" key="1">
    <source>
        <dbReference type="PROSITE" id="PS50853"/>
    </source>
</evidence>
<dbReference type="SUPFAM" id="SSF49265">
    <property type="entry name" value="Fibronectin type III"/>
    <property type="match status" value="1"/>
</dbReference>
<dbReference type="InterPro" id="IPR015406">
    <property type="entry name" value="GpJ_CSF"/>
</dbReference>
<dbReference type="Gene3D" id="2.60.40.10">
    <property type="entry name" value="Immunoglobulins"/>
    <property type="match status" value="1"/>
</dbReference>
<proteinExistence type="predicted"/>
<accession>A0A1D9LDN4</accession>
<dbReference type="Proteomes" id="UP000178776">
    <property type="component" value="Chromosome"/>
</dbReference>
<protein>
    <recommendedName>
        <fullName evidence="1">Fibronectin type-III domain-containing protein</fullName>
    </recommendedName>
</protein>
<dbReference type="InterPro" id="IPR036116">
    <property type="entry name" value="FN3_sf"/>
</dbReference>
<dbReference type="InterPro" id="IPR053171">
    <property type="entry name" value="Viral_Tip_Attach_Protein"/>
</dbReference>